<dbReference type="Gene3D" id="3.30.70.560">
    <property type="entry name" value="7,8-Dihydro-6-hydroxymethylpterin-pyrophosphokinase HPPK"/>
    <property type="match status" value="1"/>
</dbReference>
<dbReference type="GO" id="GO:0016301">
    <property type="term" value="F:kinase activity"/>
    <property type="evidence" value="ECO:0007669"/>
    <property type="project" value="UniProtKB-KW"/>
</dbReference>
<keyword evidence="6" id="KW-0547">Nucleotide-binding</keyword>
<dbReference type="CDD" id="cd00483">
    <property type="entry name" value="HPPK"/>
    <property type="match status" value="1"/>
</dbReference>
<dbReference type="SUPFAM" id="SSF55083">
    <property type="entry name" value="6-hydroxymethyl-7,8-dihydropterin pyrophosphokinase, HPPK"/>
    <property type="match status" value="1"/>
</dbReference>
<dbReference type="EC" id="2.7.6.3" evidence="3"/>
<evidence type="ECO:0000256" key="2">
    <source>
        <dbReference type="ARBA" id="ARBA00005810"/>
    </source>
</evidence>
<evidence type="ECO:0000256" key="9">
    <source>
        <dbReference type="ARBA" id="ARBA00022909"/>
    </source>
</evidence>
<dbReference type="GO" id="GO:0046654">
    <property type="term" value="P:tetrahydrofolate biosynthetic process"/>
    <property type="evidence" value="ECO:0007669"/>
    <property type="project" value="UniProtKB-UniPathway"/>
</dbReference>
<evidence type="ECO:0000256" key="8">
    <source>
        <dbReference type="ARBA" id="ARBA00022840"/>
    </source>
</evidence>
<sequence>MEMHTAFIGVGSNLGNKRLNCRNGIDALTKSGTAVLKDQSRFYKTEPVDYEDQDWFVNAVVKIETPLDPFELLKTLKSIELRAGRIRNPIRFGPRILDLDIIFYDDLVIKTSQFEIPHPRMHKRHFVLKPICDIDPTVVHSVFKKDVRHLLDDLVDHLGEDGQKVVEYPCDC</sequence>
<keyword evidence="8" id="KW-0067">ATP-binding</keyword>
<comment type="function">
    <text evidence="10">Catalyzes the transfer of pyrophosphate from adenosine triphosphate (ATP) to 6-hydroxymethyl-7,8-dihydropterin, an enzymatic step in folate biosynthesis pathway.</text>
</comment>
<evidence type="ECO:0000256" key="7">
    <source>
        <dbReference type="ARBA" id="ARBA00022777"/>
    </source>
</evidence>
<dbReference type="NCBIfam" id="TIGR01498">
    <property type="entry name" value="folK"/>
    <property type="match status" value="1"/>
</dbReference>
<evidence type="ECO:0000259" key="13">
    <source>
        <dbReference type="PROSITE" id="PS00794"/>
    </source>
</evidence>
<protein>
    <recommendedName>
        <fullName evidence="4">2-amino-4-hydroxy-6-hydroxymethyldihydropteridine pyrophosphokinase</fullName>
        <ecNumber evidence="3">2.7.6.3</ecNumber>
    </recommendedName>
    <alternativeName>
        <fullName evidence="11">6-hydroxymethyl-7,8-dihydropterin pyrophosphokinase</fullName>
    </alternativeName>
    <alternativeName>
        <fullName evidence="12">7,8-dihydro-6-hydroxymethylpterin-pyrophosphokinase</fullName>
    </alternativeName>
</protein>
<dbReference type="PANTHER" id="PTHR43071">
    <property type="entry name" value="2-AMINO-4-HYDROXY-6-HYDROXYMETHYLDIHYDROPTERIDINE PYROPHOSPHOKINASE"/>
    <property type="match status" value="1"/>
</dbReference>
<evidence type="ECO:0000256" key="4">
    <source>
        <dbReference type="ARBA" id="ARBA00016218"/>
    </source>
</evidence>
<feature type="domain" description="7,8-dihydro-6-hydroxymethylpterin-pyrophosphokinase" evidence="13">
    <location>
        <begin position="91"/>
        <end position="102"/>
    </location>
</feature>
<dbReference type="GO" id="GO:0005524">
    <property type="term" value="F:ATP binding"/>
    <property type="evidence" value="ECO:0007669"/>
    <property type="project" value="UniProtKB-KW"/>
</dbReference>
<keyword evidence="7" id="KW-0418">Kinase</keyword>
<dbReference type="InterPro" id="IPR000550">
    <property type="entry name" value="Hppk"/>
</dbReference>
<accession>A0A8J6NWT1</accession>
<evidence type="ECO:0000256" key="6">
    <source>
        <dbReference type="ARBA" id="ARBA00022741"/>
    </source>
</evidence>
<comment type="similarity">
    <text evidence="2">Belongs to the HPPK family.</text>
</comment>
<dbReference type="Proteomes" id="UP000603434">
    <property type="component" value="Unassembled WGS sequence"/>
</dbReference>
<proteinExistence type="inferred from homology"/>
<organism evidence="14 15">
    <name type="scientific">Candidatus Desulfatibia profunda</name>
    <dbReference type="NCBI Taxonomy" id="2841695"/>
    <lineage>
        <taxon>Bacteria</taxon>
        <taxon>Pseudomonadati</taxon>
        <taxon>Thermodesulfobacteriota</taxon>
        <taxon>Desulfobacteria</taxon>
        <taxon>Desulfobacterales</taxon>
        <taxon>Desulfobacterales incertae sedis</taxon>
        <taxon>Candidatus Desulfatibia</taxon>
    </lineage>
</organism>
<reference evidence="14 15" key="1">
    <citation type="submission" date="2020-08" db="EMBL/GenBank/DDBJ databases">
        <title>Bridging the membrane lipid divide: bacteria of the FCB group superphylum have the potential to synthesize archaeal ether lipids.</title>
        <authorList>
            <person name="Villanueva L."/>
            <person name="Von Meijenfeldt F.A.B."/>
            <person name="Westbye A.B."/>
            <person name="Yadav S."/>
            <person name="Hopmans E.C."/>
            <person name="Dutilh B.E."/>
            <person name="Sinninghe Damste J.S."/>
        </authorList>
    </citation>
    <scope>NUCLEOTIDE SEQUENCE [LARGE SCALE GENOMIC DNA]</scope>
    <source>
        <strain evidence="14">NIOZ-UU30</strain>
    </source>
</reference>
<evidence type="ECO:0000256" key="10">
    <source>
        <dbReference type="ARBA" id="ARBA00029409"/>
    </source>
</evidence>
<gene>
    <name evidence="14" type="primary">folK</name>
    <name evidence="14" type="ORF">H8E23_12030</name>
</gene>
<dbReference type="InterPro" id="IPR035907">
    <property type="entry name" value="Hppk_sf"/>
</dbReference>
<dbReference type="AlphaFoldDB" id="A0A8J6NWT1"/>
<evidence type="ECO:0000256" key="5">
    <source>
        <dbReference type="ARBA" id="ARBA00022679"/>
    </source>
</evidence>
<dbReference type="GO" id="GO:0046656">
    <property type="term" value="P:folic acid biosynthetic process"/>
    <property type="evidence" value="ECO:0007669"/>
    <property type="project" value="UniProtKB-KW"/>
</dbReference>
<evidence type="ECO:0000256" key="12">
    <source>
        <dbReference type="ARBA" id="ARBA00033413"/>
    </source>
</evidence>
<evidence type="ECO:0000256" key="3">
    <source>
        <dbReference type="ARBA" id="ARBA00013253"/>
    </source>
</evidence>
<name>A0A8J6NWT1_9BACT</name>
<dbReference type="UniPathway" id="UPA00077">
    <property type="reaction ID" value="UER00155"/>
</dbReference>
<evidence type="ECO:0000256" key="1">
    <source>
        <dbReference type="ARBA" id="ARBA00005051"/>
    </source>
</evidence>
<comment type="pathway">
    <text evidence="1">Cofactor biosynthesis; tetrahydrofolate biosynthesis; 2-amino-4-hydroxy-6-hydroxymethyl-7,8-dihydropteridine diphosphate from 7,8-dihydroneopterin triphosphate: step 4/4.</text>
</comment>
<dbReference type="PROSITE" id="PS00794">
    <property type="entry name" value="HPPK"/>
    <property type="match status" value="1"/>
</dbReference>
<evidence type="ECO:0000313" key="14">
    <source>
        <dbReference type="EMBL" id="MBC8362113.1"/>
    </source>
</evidence>
<keyword evidence="5 14" id="KW-0808">Transferase</keyword>
<dbReference type="GO" id="GO:0003848">
    <property type="term" value="F:2-amino-4-hydroxy-6-hydroxymethyldihydropteridine diphosphokinase activity"/>
    <property type="evidence" value="ECO:0007669"/>
    <property type="project" value="UniProtKB-EC"/>
</dbReference>
<dbReference type="EMBL" id="JACNJH010000170">
    <property type="protein sequence ID" value="MBC8362113.1"/>
    <property type="molecule type" value="Genomic_DNA"/>
</dbReference>
<comment type="caution">
    <text evidence="14">The sequence shown here is derived from an EMBL/GenBank/DDBJ whole genome shotgun (WGS) entry which is preliminary data.</text>
</comment>
<dbReference type="PANTHER" id="PTHR43071:SF1">
    <property type="entry name" value="2-AMINO-4-HYDROXY-6-HYDROXYMETHYLDIHYDROPTERIDINE PYROPHOSPHOKINASE"/>
    <property type="match status" value="1"/>
</dbReference>
<evidence type="ECO:0000256" key="11">
    <source>
        <dbReference type="ARBA" id="ARBA00029766"/>
    </source>
</evidence>
<keyword evidence="9" id="KW-0289">Folate biosynthesis</keyword>
<evidence type="ECO:0000313" key="15">
    <source>
        <dbReference type="Proteomes" id="UP000603434"/>
    </source>
</evidence>
<dbReference type="Pfam" id="PF01288">
    <property type="entry name" value="HPPK"/>
    <property type="match status" value="1"/>
</dbReference>